<evidence type="ECO:0000259" key="6">
    <source>
        <dbReference type="PROSITE" id="PS50026"/>
    </source>
</evidence>
<dbReference type="PANTHER" id="PTHR12916">
    <property type="entry name" value="CYTOCHROME C OXIDASE POLYPEPTIDE VIC-2"/>
    <property type="match status" value="1"/>
</dbReference>
<dbReference type="Proteomes" id="UP001432027">
    <property type="component" value="Unassembled WGS sequence"/>
</dbReference>
<dbReference type="AlphaFoldDB" id="A0AAV5T2X2"/>
<dbReference type="Gene3D" id="2.10.25.10">
    <property type="entry name" value="Laminin"/>
    <property type="match status" value="1"/>
</dbReference>
<protein>
    <recommendedName>
        <fullName evidence="6">EGF-like domain-containing protein</fullName>
    </recommendedName>
</protein>
<feature type="domain" description="EGF-like" evidence="6">
    <location>
        <begin position="50"/>
        <end position="88"/>
    </location>
</feature>
<dbReference type="InterPro" id="IPR000152">
    <property type="entry name" value="EGF-type_Asp/Asn_hydroxyl_site"/>
</dbReference>
<dbReference type="InterPro" id="IPR000742">
    <property type="entry name" value="EGF"/>
</dbReference>
<evidence type="ECO:0000313" key="8">
    <source>
        <dbReference type="Proteomes" id="UP001432027"/>
    </source>
</evidence>
<dbReference type="Pfam" id="PF07645">
    <property type="entry name" value="EGF_CA"/>
    <property type="match status" value="1"/>
</dbReference>
<gene>
    <name evidence="7" type="ORF">PENTCL1PPCAC_8845</name>
</gene>
<evidence type="ECO:0000313" key="7">
    <source>
        <dbReference type="EMBL" id="GMS86670.1"/>
    </source>
</evidence>
<dbReference type="GO" id="GO:0005509">
    <property type="term" value="F:calcium ion binding"/>
    <property type="evidence" value="ECO:0007669"/>
    <property type="project" value="InterPro"/>
</dbReference>
<evidence type="ECO:0000256" key="4">
    <source>
        <dbReference type="PROSITE-ProRule" id="PRU00076"/>
    </source>
</evidence>
<sequence>KRGPECHKGCLTFACKMHRLLLLLCICILHLAPAESACTAGWTGANCDQDVNECAYANPVCLNGGTCVNKPGSYECLCTALARGLNCETGIPSGEQLLASVRPALPAALQNRNAAANAMQRDRNSVEQVKFGWQVIAVAIAMSVFIQ</sequence>
<evidence type="ECO:0000256" key="2">
    <source>
        <dbReference type="ARBA" id="ARBA00022737"/>
    </source>
</evidence>
<dbReference type="SMART" id="SM00181">
    <property type="entry name" value="EGF"/>
    <property type="match status" value="1"/>
</dbReference>
<dbReference type="PROSITE" id="PS50026">
    <property type="entry name" value="EGF_3"/>
    <property type="match status" value="1"/>
</dbReference>
<organism evidence="7 8">
    <name type="scientific">Pristionchus entomophagus</name>
    <dbReference type="NCBI Taxonomy" id="358040"/>
    <lineage>
        <taxon>Eukaryota</taxon>
        <taxon>Metazoa</taxon>
        <taxon>Ecdysozoa</taxon>
        <taxon>Nematoda</taxon>
        <taxon>Chromadorea</taxon>
        <taxon>Rhabditida</taxon>
        <taxon>Rhabditina</taxon>
        <taxon>Diplogasteromorpha</taxon>
        <taxon>Diplogasteroidea</taxon>
        <taxon>Neodiplogasteridae</taxon>
        <taxon>Pristionchus</taxon>
    </lineage>
</organism>
<feature type="signal peptide" evidence="5">
    <location>
        <begin position="1"/>
        <end position="36"/>
    </location>
</feature>
<keyword evidence="1 4" id="KW-0245">EGF-like domain</keyword>
<dbReference type="PROSITE" id="PS01187">
    <property type="entry name" value="EGF_CA"/>
    <property type="match status" value="1"/>
</dbReference>
<proteinExistence type="predicted"/>
<dbReference type="EMBL" id="BTSX01000002">
    <property type="protein sequence ID" value="GMS86670.1"/>
    <property type="molecule type" value="Genomic_DNA"/>
</dbReference>
<feature type="non-terminal residue" evidence="7">
    <location>
        <position position="1"/>
    </location>
</feature>
<evidence type="ECO:0000256" key="5">
    <source>
        <dbReference type="SAM" id="SignalP"/>
    </source>
</evidence>
<dbReference type="FunFam" id="2.10.25.10:FF:000125">
    <property type="entry name" value="Neurogenic locus notch protein-like"/>
    <property type="match status" value="1"/>
</dbReference>
<accession>A0AAV5T2X2</accession>
<dbReference type="PROSITE" id="PS00022">
    <property type="entry name" value="EGF_1"/>
    <property type="match status" value="1"/>
</dbReference>
<name>A0AAV5T2X2_9BILA</name>
<dbReference type="PROSITE" id="PS00010">
    <property type="entry name" value="ASX_HYDROXYL"/>
    <property type="match status" value="1"/>
</dbReference>
<dbReference type="InterPro" id="IPR018097">
    <property type="entry name" value="EGF_Ca-bd_CS"/>
</dbReference>
<dbReference type="PANTHER" id="PTHR12916:SF9">
    <property type="entry name" value="NEUROGENIC LOCUS NOTCH HOMOLOG PROTEIN 1-RELATED"/>
    <property type="match status" value="1"/>
</dbReference>
<evidence type="ECO:0000256" key="1">
    <source>
        <dbReference type="ARBA" id="ARBA00022536"/>
    </source>
</evidence>
<evidence type="ECO:0000256" key="3">
    <source>
        <dbReference type="ARBA" id="ARBA00023157"/>
    </source>
</evidence>
<feature type="disulfide bond" evidence="4">
    <location>
        <begin position="78"/>
        <end position="87"/>
    </location>
</feature>
<comment type="caution">
    <text evidence="4">Lacks conserved residue(s) required for the propagation of feature annotation.</text>
</comment>
<dbReference type="SMART" id="SM00179">
    <property type="entry name" value="EGF_CA"/>
    <property type="match status" value="1"/>
</dbReference>
<dbReference type="CDD" id="cd00054">
    <property type="entry name" value="EGF_CA"/>
    <property type="match status" value="1"/>
</dbReference>
<feature type="chain" id="PRO_5043786646" description="EGF-like domain-containing protein" evidence="5">
    <location>
        <begin position="37"/>
        <end position="147"/>
    </location>
</feature>
<dbReference type="InterPro" id="IPR049883">
    <property type="entry name" value="NOTCH1_EGF-like"/>
</dbReference>
<keyword evidence="5" id="KW-0732">Signal</keyword>
<dbReference type="InterPro" id="IPR001881">
    <property type="entry name" value="EGF-like_Ca-bd_dom"/>
</dbReference>
<dbReference type="SUPFAM" id="SSF57196">
    <property type="entry name" value="EGF/Laminin"/>
    <property type="match status" value="1"/>
</dbReference>
<comment type="caution">
    <text evidence="7">The sequence shown here is derived from an EMBL/GenBank/DDBJ whole genome shotgun (WGS) entry which is preliminary data.</text>
</comment>
<reference evidence="7" key="1">
    <citation type="submission" date="2023-10" db="EMBL/GenBank/DDBJ databases">
        <title>Genome assembly of Pristionchus species.</title>
        <authorList>
            <person name="Yoshida K."/>
            <person name="Sommer R.J."/>
        </authorList>
    </citation>
    <scope>NUCLEOTIDE SEQUENCE</scope>
    <source>
        <strain evidence="7">RS0144</strain>
    </source>
</reference>
<keyword evidence="3 4" id="KW-1015">Disulfide bond</keyword>
<keyword evidence="2" id="KW-0677">Repeat</keyword>
<dbReference type="GO" id="GO:0007219">
    <property type="term" value="P:Notch signaling pathway"/>
    <property type="evidence" value="ECO:0007669"/>
    <property type="project" value="TreeGrafter"/>
</dbReference>
<keyword evidence="8" id="KW-1185">Reference proteome</keyword>
<dbReference type="GO" id="GO:0005112">
    <property type="term" value="F:Notch binding"/>
    <property type="evidence" value="ECO:0007669"/>
    <property type="project" value="TreeGrafter"/>
</dbReference>